<reference evidence="2 3" key="1">
    <citation type="journal article" date="2016" name="Nat. Commun.">
        <title>Extremotolerant tardigrade genome and improved radiotolerance of human cultured cells by tardigrade-unique protein.</title>
        <authorList>
            <person name="Hashimoto T."/>
            <person name="Horikawa D.D."/>
            <person name="Saito Y."/>
            <person name="Kuwahara H."/>
            <person name="Kozuka-Hata H."/>
            <person name="Shin-I T."/>
            <person name="Minakuchi Y."/>
            <person name="Ohishi K."/>
            <person name="Motoyama A."/>
            <person name="Aizu T."/>
            <person name="Enomoto A."/>
            <person name="Kondo K."/>
            <person name="Tanaka S."/>
            <person name="Hara Y."/>
            <person name="Koshikawa S."/>
            <person name="Sagara H."/>
            <person name="Miura T."/>
            <person name="Yokobori S."/>
            <person name="Miyagawa K."/>
            <person name="Suzuki Y."/>
            <person name="Kubo T."/>
            <person name="Oyama M."/>
            <person name="Kohara Y."/>
            <person name="Fujiyama A."/>
            <person name="Arakawa K."/>
            <person name="Katayama T."/>
            <person name="Toyoda A."/>
            <person name="Kunieda T."/>
        </authorList>
    </citation>
    <scope>NUCLEOTIDE SEQUENCE [LARGE SCALE GENOMIC DNA]</scope>
    <source>
        <strain evidence="2 3">YOKOZUNA-1</strain>
    </source>
</reference>
<comment type="caution">
    <text evidence="2">The sequence shown here is derived from an EMBL/GenBank/DDBJ whole genome shotgun (WGS) entry which is preliminary data.</text>
</comment>
<evidence type="ECO:0000256" key="1">
    <source>
        <dbReference type="SAM" id="Phobius"/>
    </source>
</evidence>
<feature type="transmembrane region" description="Helical" evidence="1">
    <location>
        <begin position="143"/>
        <end position="163"/>
    </location>
</feature>
<evidence type="ECO:0000313" key="3">
    <source>
        <dbReference type="Proteomes" id="UP000186922"/>
    </source>
</evidence>
<dbReference type="EMBL" id="BDGG01000007">
    <property type="protein sequence ID" value="GAV01480.1"/>
    <property type="molecule type" value="Genomic_DNA"/>
</dbReference>
<keyword evidence="1" id="KW-0472">Membrane</keyword>
<organism evidence="2 3">
    <name type="scientific">Ramazzottius varieornatus</name>
    <name type="common">Water bear</name>
    <name type="synonym">Tardigrade</name>
    <dbReference type="NCBI Taxonomy" id="947166"/>
    <lineage>
        <taxon>Eukaryota</taxon>
        <taxon>Metazoa</taxon>
        <taxon>Ecdysozoa</taxon>
        <taxon>Tardigrada</taxon>
        <taxon>Eutardigrada</taxon>
        <taxon>Parachela</taxon>
        <taxon>Hypsibioidea</taxon>
        <taxon>Ramazzottiidae</taxon>
        <taxon>Ramazzottius</taxon>
    </lineage>
</organism>
<evidence type="ECO:0000313" key="2">
    <source>
        <dbReference type="EMBL" id="GAV01480.1"/>
    </source>
</evidence>
<feature type="transmembrane region" description="Helical" evidence="1">
    <location>
        <begin position="269"/>
        <end position="293"/>
    </location>
</feature>
<gene>
    <name evidence="2" type="primary">RvY_12186-1</name>
    <name evidence="2" type="synonym">RvY_12186.1</name>
    <name evidence="2" type="ORF">RvY_12186</name>
</gene>
<feature type="transmembrane region" description="Helical" evidence="1">
    <location>
        <begin position="83"/>
        <end position="108"/>
    </location>
</feature>
<accession>A0A1D1VIQ4</accession>
<sequence>MDNTSAPDAVEIVSRNMSRYLWLCGLYHPFSQIDTHEPKTSKPVSSFKRRFGYTVAVLTSLLAILDLADYMTYYSRDLATWDFFVLVRFVKVASTTAQIPLIMLILFLSRRKVFYLERITRIGVPIITENTVARLQKRFSRFAALWLAFWFIIYCIGATGHYWPSISSLQALNTPVKFLGGTVRNYFSILFSVVSYGIFINASIASQMFTLLLVIHLAAGFENIYKNINSKITLVLKGEYKAASAATVLEVELRSLQLLQNLVRNFNDAFGFMILVHCIRDMISVVGIIALFLQVFEKQDIDESDADYAQRLDVRTRQTYWDWSITSITLANTALRVRKIVRSLQRHRVESQCTQLQEECETALSDINEETGAISAGGFFYVNLDYVGAVMGMCVTYGILVYQMRDQKVAAADNVKLSHLQRQTALLQTFVQNQSQLLLSLIRNNT</sequence>
<keyword evidence="1" id="KW-0812">Transmembrane</keyword>
<name>A0A1D1VIQ4_RAMVA</name>
<protein>
    <recommendedName>
        <fullName evidence="4">Gustatory receptor</fullName>
    </recommendedName>
</protein>
<keyword evidence="1" id="KW-1133">Transmembrane helix</keyword>
<keyword evidence="3" id="KW-1185">Reference proteome</keyword>
<evidence type="ECO:0008006" key="4">
    <source>
        <dbReference type="Google" id="ProtNLM"/>
    </source>
</evidence>
<dbReference type="AlphaFoldDB" id="A0A1D1VIQ4"/>
<proteinExistence type="predicted"/>
<dbReference type="Proteomes" id="UP000186922">
    <property type="component" value="Unassembled WGS sequence"/>
</dbReference>
<feature type="transmembrane region" description="Helical" evidence="1">
    <location>
        <begin position="51"/>
        <end position="71"/>
    </location>
</feature>